<dbReference type="Pfam" id="PF04562">
    <property type="entry name" value="Dicty_spore_N"/>
    <property type="match status" value="1"/>
</dbReference>
<protein>
    <recommendedName>
        <fullName evidence="1">DSCP-N domain-containing protein</fullName>
    </recommendedName>
</protein>
<dbReference type="RefSeq" id="XP_020431900.1">
    <property type="nucleotide sequence ID" value="XM_020577452.1"/>
</dbReference>
<comment type="caution">
    <text evidence="2">The sequence shown here is derived from an EMBL/GenBank/DDBJ whole genome shotgun (WGS) entry which is preliminary data.</text>
</comment>
<dbReference type="AlphaFoldDB" id="D3BF65"/>
<keyword evidence="3" id="KW-1185">Reference proteome</keyword>
<sequence length="322" mass="36857">MYYYKYYGFEALTTTSTSSVCVNLTDEDECKANPDCLKSLTPFPKLPVLTADFYPIDDIITIDDEVDSNIFNTEQTANITSFTTDFDIRNVLLFDENSPKPFCFRHKTTKQVYEFQATIDLPDDYESFIITNDTCQTLRCEEKGMMCGNSVNYLSCEYYSFYCCSSFNECVALPAPNHDSEAPFQDHVAPCQLPCAKGFTCRLFGNQPTCFPTTCEYLTCDSSNECVLLKDIGIAGCQLKPDYSNILESCRDEECPPNFHCGKGMLTDYDCIPNSREMRDVTQPRVCTTLNFATYFQEKWDNFDYSPFSEDYFQDNVTYTVN</sequence>
<gene>
    <name evidence="2" type="ORF">PPL_06598</name>
</gene>
<evidence type="ECO:0000313" key="3">
    <source>
        <dbReference type="Proteomes" id="UP000001396"/>
    </source>
</evidence>
<proteinExistence type="predicted"/>
<dbReference type="EMBL" id="ADBJ01000031">
    <property type="protein sequence ID" value="EFA79779.1"/>
    <property type="molecule type" value="Genomic_DNA"/>
</dbReference>
<reference evidence="2 3" key="1">
    <citation type="journal article" date="2011" name="Genome Res.">
        <title>Phylogeny-wide analysis of social amoeba genomes highlights ancient origins for complex intercellular communication.</title>
        <authorList>
            <person name="Heidel A.J."/>
            <person name="Lawal H.M."/>
            <person name="Felder M."/>
            <person name="Schilde C."/>
            <person name="Helps N.R."/>
            <person name="Tunggal B."/>
            <person name="Rivero F."/>
            <person name="John U."/>
            <person name="Schleicher M."/>
            <person name="Eichinger L."/>
            <person name="Platzer M."/>
            <person name="Noegel A.A."/>
            <person name="Schaap P."/>
            <person name="Gloeckner G."/>
        </authorList>
    </citation>
    <scope>NUCLEOTIDE SEQUENCE [LARGE SCALE GENOMIC DNA]</scope>
    <source>
        <strain evidence="3">ATCC 26659 / Pp 5 / PN500</strain>
    </source>
</reference>
<dbReference type="GeneID" id="31362080"/>
<evidence type="ECO:0000313" key="2">
    <source>
        <dbReference type="EMBL" id="EFA79779.1"/>
    </source>
</evidence>
<dbReference type="Proteomes" id="UP000001396">
    <property type="component" value="Unassembled WGS sequence"/>
</dbReference>
<organism evidence="2 3">
    <name type="scientific">Heterostelium pallidum (strain ATCC 26659 / Pp 5 / PN500)</name>
    <name type="common">Cellular slime mold</name>
    <name type="synonym">Polysphondylium pallidum</name>
    <dbReference type="NCBI Taxonomy" id="670386"/>
    <lineage>
        <taxon>Eukaryota</taxon>
        <taxon>Amoebozoa</taxon>
        <taxon>Evosea</taxon>
        <taxon>Eumycetozoa</taxon>
        <taxon>Dictyostelia</taxon>
        <taxon>Acytosteliales</taxon>
        <taxon>Acytosteliaceae</taxon>
        <taxon>Heterostelium</taxon>
    </lineage>
</organism>
<dbReference type="InParanoid" id="D3BF65"/>
<dbReference type="InterPro" id="IPR007643">
    <property type="entry name" value="Dict_spore_N"/>
</dbReference>
<feature type="domain" description="DSCP-N" evidence="1">
    <location>
        <begin position="100"/>
        <end position="171"/>
    </location>
</feature>
<accession>D3BF65</accession>
<name>D3BF65_HETP5</name>
<evidence type="ECO:0000259" key="1">
    <source>
        <dbReference type="Pfam" id="PF04562"/>
    </source>
</evidence>